<proteinExistence type="inferred from homology"/>
<sequence length="376" mass="41983">MMNNFMMQAEPAYFVPAEFDRLLMFLHGLGTSDITIQSGENVIADIQGLLYRVTTRKLTQQEVSDLINHIYGPNATAQVQSGTDLDTGYQLTTEEGIFRYRVNITACQFQSYNGLQVTLRTITATPPELETMDLDQGLYESLKVPQGVVVISGATGSGKSTLLASLIASFLKNPDSHLKILTYESPIEYTYDNVDKVSSVVSQSEIPRHLPSFAAGVRNALRRKPGLILVGEARDKPTLEAVIEASLTGHPVYTTVHSNGVVDSFRRMVNLFAAEERQSRLYDLIETVRVIIWQALVPTITGTRTVIREYLVITDDIKDQLYRSTAENMTAALKDILIKFGRPLYEDIQLKLDAGVITEHTARKYILTRNGQEMEI</sequence>
<evidence type="ECO:0000256" key="1">
    <source>
        <dbReference type="ARBA" id="ARBA00006611"/>
    </source>
</evidence>
<accession>A0A1L6TB91</accession>
<dbReference type="Pfam" id="PF00437">
    <property type="entry name" value="T2SSE"/>
    <property type="match status" value="1"/>
</dbReference>
<dbReference type="Gene3D" id="3.40.50.300">
    <property type="entry name" value="P-loop containing nucleotide triphosphate hydrolases"/>
    <property type="match status" value="1"/>
</dbReference>
<dbReference type="GO" id="GO:0016887">
    <property type="term" value="F:ATP hydrolysis activity"/>
    <property type="evidence" value="ECO:0007669"/>
    <property type="project" value="InterPro"/>
</dbReference>
<dbReference type="PANTHER" id="PTHR30486">
    <property type="entry name" value="TWITCHING MOTILITY PROTEIN PILT"/>
    <property type="match status" value="1"/>
</dbReference>
<dbReference type="RefSeq" id="WP_017378264.1">
    <property type="nucleotide sequence ID" value="NZ_CP012508.1"/>
</dbReference>
<protein>
    <submittedName>
        <fullName evidence="3">Type IV secretion system protein DotB</fullName>
    </submittedName>
</protein>
<organism evidence="3 4">
    <name type="scientific">Piscirickettsia salmonis</name>
    <dbReference type="NCBI Taxonomy" id="1238"/>
    <lineage>
        <taxon>Bacteria</taxon>
        <taxon>Pseudomonadati</taxon>
        <taxon>Pseudomonadota</taxon>
        <taxon>Gammaproteobacteria</taxon>
        <taxon>Thiotrichales</taxon>
        <taxon>Piscirickettsiaceae</taxon>
        <taxon>Piscirickettsia</taxon>
    </lineage>
</organism>
<evidence type="ECO:0000313" key="3">
    <source>
        <dbReference type="EMBL" id="ALB22466.1"/>
    </source>
</evidence>
<dbReference type="EMBL" id="CP012508">
    <property type="protein sequence ID" value="ALB22466.1"/>
    <property type="molecule type" value="Genomic_DNA"/>
</dbReference>
<feature type="domain" description="Bacterial type II secretion system protein E" evidence="2">
    <location>
        <begin position="114"/>
        <end position="301"/>
    </location>
</feature>
<dbReference type="InterPro" id="IPR027417">
    <property type="entry name" value="P-loop_NTPase"/>
</dbReference>
<dbReference type="AlphaFoldDB" id="A0A1L6TB91"/>
<comment type="similarity">
    <text evidence="1">Belongs to the GSP E family.</text>
</comment>
<gene>
    <name evidence="3" type="primary">dotB</name>
    <name evidence="3" type="ORF">KU39_1284</name>
</gene>
<evidence type="ECO:0000259" key="2">
    <source>
        <dbReference type="Pfam" id="PF00437"/>
    </source>
</evidence>
<dbReference type="SUPFAM" id="SSF52540">
    <property type="entry name" value="P-loop containing nucleoside triphosphate hydrolases"/>
    <property type="match status" value="1"/>
</dbReference>
<dbReference type="InterPro" id="IPR050921">
    <property type="entry name" value="T4SS_GSP_E_ATPase"/>
</dbReference>
<dbReference type="PANTHER" id="PTHR30486:SF6">
    <property type="entry name" value="TYPE IV PILUS RETRACTATION ATPASE PILT"/>
    <property type="match status" value="1"/>
</dbReference>
<dbReference type="Proteomes" id="UP000029558">
    <property type="component" value="Chromosome"/>
</dbReference>
<dbReference type="InterPro" id="IPR001482">
    <property type="entry name" value="T2SS/T4SS_dom"/>
</dbReference>
<dbReference type="Gene3D" id="3.30.450.90">
    <property type="match status" value="1"/>
</dbReference>
<name>A0A1L6TB91_PISSA</name>
<evidence type="ECO:0000313" key="4">
    <source>
        <dbReference type="Proteomes" id="UP000029558"/>
    </source>
</evidence>
<reference evidence="3 4" key="1">
    <citation type="journal article" date="2014" name="Genome Announc.">
        <title>Comparative Genome Analysis of Two Isolates of the Fish Pathogen Piscirickettsia salmonis from Different Hosts Reveals Major Differences in Virulence-Associated Secretion Systems.</title>
        <authorList>
            <person name="Bohle H."/>
            <person name="Henriquez P."/>
            <person name="Grothusen H."/>
            <person name="Navas E."/>
            <person name="Sandoval A."/>
            <person name="Bustamante F."/>
            <person name="Bustos P."/>
            <person name="Mancilla M."/>
        </authorList>
    </citation>
    <scope>NUCLEOTIDE SEQUENCE [LARGE SCALE GENOMIC DNA]</scope>
    <source>
        <strain evidence="4">B1-32597</strain>
    </source>
</reference>